<reference evidence="1" key="1">
    <citation type="submission" date="2019-08" db="EMBL/GenBank/DDBJ databases">
        <authorList>
            <person name="Kucharzyk K."/>
            <person name="Murdoch R.W."/>
            <person name="Higgins S."/>
            <person name="Loffler F."/>
        </authorList>
    </citation>
    <scope>NUCLEOTIDE SEQUENCE</scope>
</reference>
<organism evidence="1">
    <name type="scientific">bioreactor metagenome</name>
    <dbReference type="NCBI Taxonomy" id="1076179"/>
    <lineage>
        <taxon>unclassified sequences</taxon>
        <taxon>metagenomes</taxon>
        <taxon>ecological metagenomes</taxon>
    </lineage>
</organism>
<evidence type="ECO:0000313" key="1">
    <source>
        <dbReference type="EMBL" id="MPM53526.1"/>
    </source>
</evidence>
<gene>
    <name evidence="1" type="ORF">SDC9_100294</name>
</gene>
<comment type="caution">
    <text evidence="1">The sequence shown here is derived from an EMBL/GenBank/DDBJ whole genome shotgun (WGS) entry which is preliminary data.</text>
</comment>
<dbReference type="AlphaFoldDB" id="A0A645AKR6"/>
<name>A0A645AKR6_9ZZZZ</name>
<accession>A0A645AKR6</accession>
<dbReference type="EMBL" id="VSSQ01014381">
    <property type="protein sequence ID" value="MPM53526.1"/>
    <property type="molecule type" value="Genomic_DNA"/>
</dbReference>
<sequence>MYQKRFCRIADGWTRAFRVFNNIRGHRQIRALVDIDMANANAGFNDGDRGVFYNALNQSGAPARNQHVDEPVELHQFVGGGSIRIPQQLNGTSGNAAFLGRLRQRVTDGGVAEDRLGSPAQHAGIAALEAKSDRIRGDIRPRFIDYADDAKRHAPLFDSKPVRAHHNAVALTNGVGQ</sequence>
<protein>
    <submittedName>
        <fullName evidence="1">Uncharacterized protein</fullName>
    </submittedName>
</protein>
<proteinExistence type="predicted"/>